<keyword evidence="6" id="KW-1185">Reference proteome</keyword>
<keyword evidence="2" id="KW-0677">Repeat</keyword>
<dbReference type="PANTHER" id="PTHR31174">
    <property type="entry name" value="SEED MATURATION FAMILY PROTEIN"/>
    <property type="match status" value="1"/>
</dbReference>
<evidence type="ECO:0000256" key="2">
    <source>
        <dbReference type="ARBA" id="ARBA00022737"/>
    </source>
</evidence>
<comment type="similarity">
    <text evidence="1">Belongs to the LEA type SMP family.</text>
</comment>
<sequence length="110" mass="12306">MVSHSPILAIFRFIWLSHTLWFKPADFELRFMVVNKKVCNHLIRLDTLGATAKLPTDKQATGRDAEGVTGAEMRNDPMLTIHPMGVAASVVAAARLNQQKNDWGVLWFSS</sequence>
<keyword evidence="3" id="KW-0732">Signal</keyword>
<dbReference type="Pfam" id="PF04927">
    <property type="entry name" value="SMP"/>
    <property type="match status" value="1"/>
</dbReference>
<feature type="signal peptide" evidence="3">
    <location>
        <begin position="1"/>
        <end position="19"/>
    </location>
</feature>
<evidence type="ECO:0000313" key="6">
    <source>
        <dbReference type="Proteomes" id="UP001280121"/>
    </source>
</evidence>
<dbReference type="InterPro" id="IPR007011">
    <property type="entry name" value="LEA_SMP_dom"/>
</dbReference>
<dbReference type="AlphaFoldDB" id="A0AAD9TK67"/>
<gene>
    <name evidence="5" type="ORF">Ddye_025420</name>
</gene>
<dbReference type="Proteomes" id="UP001280121">
    <property type="component" value="Unassembled WGS sequence"/>
</dbReference>
<dbReference type="InterPro" id="IPR042971">
    <property type="entry name" value="LEA_SMP"/>
</dbReference>
<protein>
    <recommendedName>
        <fullName evidence="4">SMP domain-containing protein</fullName>
    </recommendedName>
</protein>
<evidence type="ECO:0000256" key="3">
    <source>
        <dbReference type="SAM" id="SignalP"/>
    </source>
</evidence>
<dbReference type="EMBL" id="JANJYI010000008">
    <property type="protein sequence ID" value="KAK2637625.1"/>
    <property type="molecule type" value="Genomic_DNA"/>
</dbReference>
<organism evidence="5 6">
    <name type="scientific">Dipteronia dyeriana</name>
    <dbReference type="NCBI Taxonomy" id="168575"/>
    <lineage>
        <taxon>Eukaryota</taxon>
        <taxon>Viridiplantae</taxon>
        <taxon>Streptophyta</taxon>
        <taxon>Embryophyta</taxon>
        <taxon>Tracheophyta</taxon>
        <taxon>Spermatophyta</taxon>
        <taxon>Magnoliopsida</taxon>
        <taxon>eudicotyledons</taxon>
        <taxon>Gunneridae</taxon>
        <taxon>Pentapetalae</taxon>
        <taxon>rosids</taxon>
        <taxon>malvids</taxon>
        <taxon>Sapindales</taxon>
        <taxon>Sapindaceae</taxon>
        <taxon>Hippocastanoideae</taxon>
        <taxon>Acereae</taxon>
        <taxon>Dipteronia</taxon>
    </lineage>
</organism>
<proteinExistence type="inferred from homology"/>
<reference evidence="5" key="1">
    <citation type="journal article" date="2023" name="Plant J.">
        <title>Genome sequences and population genomics provide insights into the demographic history, inbreeding, and mutation load of two 'living fossil' tree species of Dipteronia.</title>
        <authorList>
            <person name="Feng Y."/>
            <person name="Comes H.P."/>
            <person name="Chen J."/>
            <person name="Zhu S."/>
            <person name="Lu R."/>
            <person name="Zhang X."/>
            <person name="Li P."/>
            <person name="Qiu J."/>
            <person name="Olsen K.M."/>
            <person name="Qiu Y."/>
        </authorList>
    </citation>
    <scope>NUCLEOTIDE SEQUENCE</scope>
    <source>
        <strain evidence="5">KIB01</strain>
    </source>
</reference>
<feature type="chain" id="PRO_5042064071" description="SMP domain-containing protein" evidence="3">
    <location>
        <begin position="20"/>
        <end position="110"/>
    </location>
</feature>
<name>A0AAD9TK67_9ROSI</name>
<evidence type="ECO:0000256" key="1">
    <source>
        <dbReference type="ARBA" id="ARBA00010733"/>
    </source>
</evidence>
<evidence type="ECO:0000313" key="5">
    <source>
        <dbReference type="EMBL" id="KAK2637625.1"/>
    </source>
</evidence>
<feature type="domain" description="SMP" evidence="4">
    <location>
        <begin position="46"/>
        <end position="99"/>
    </location>
</feature>
<dbReference type="PANTHER" id="PTHR31174:SF34">
    <property type="entry name" value="LATE EMBRYOGENESIS ABUNDANT PROTEIN 47"/>
    <property type="match status" value="1"/>
</dbReference>
<accession>A0AAD9TK67</accession>
<evidence type="ECO:0000259" key="4">
    <source>
        <dbReference type="Pfam" id="PF04927"/>
    </source>
</evidence>
<comment type="caution">
    <text evidence="5">The sequence shown here is derived from an EMBL/GenBank/DDBJ whole genome shotgun (WGS) entry which is preliminary data.</text>
</comment>